<dbReference type="Proteomes" id="UP000025231">
    <property type="component" value="Chromosome"/>
</dbReference>
<name>A0ABC8A0V8_ECOLR</name>
<reference evidence="1 2" key="1">
    <citation type="journal article" date="2014" name="Genome Announc.">
        <title>Complete Genome Sequences of Two Escherichia coli O145:H28 Outbreak Strains of Food Origin.</title>
        <authorList>
            <person name="Cooper K.K."/>
            <person name="Mandrell R.E."/>
            <person name="Louie J.W."/>
            <person name="Korlach J."/>
            <person name="Clark T.A."/>
            <person name="Parker C.T."/>
            <person name="Huynh S."/>
            <person name="Chain P.S."/>
            <person name="Ahmed S."/>
            <person name="Carter M.Q."/>
        </authorList>
    </citation>
    <scope>NUCLEOTIDE SEQUENCE [LARGE SCALE GENOMIC DNA]</scope>
    <source>
        <strain evidence="1 2">RM12581</strain>
    </source>
</reference>
<evidence type="ECO:0000313" key="2">
    <source>
        <dbReference type="Proteomes" id="UP000025231"/>
    </source>
</evidence>
<protein>
    <submittedName>
        <fullName evidence="1">Uncharacterized protein</fullName>
    </submittedName>
</protein>
<organism evidence="1 2">
    <name type="scientific">Escherichia coli O145:H28 (strain RM12581)</name>
    <dbReference type="NCBI Taxonomy" id="1248823"/>
    <lineage>
        <taxon>Bacteria</taxon>
        <taxon>Pseudomonadati</taxon>
        <taxon>Pseudomonadota</taxon>
        <taxon>Gammaproteobacteria</taxon>
        <taxon>Enterobacterales</taxon>
        <taxon>Enterobacteriaceae</taxon>
        <taxon>Escherichia</taxon>
    </lineage>
</organism>
<gene>
    <name evidence="1" type="ORF">ECRM12581_25525</name>
</gene>
<proteinExistence type="predicted"/>
<dbReference type="EMBL" id="CP007136">
    <property type="protein sequence ID" value="AHY73635.1"/>
    <property type="molecule type" value="Genomic_DNA"/>
</dbReference>
<evidence type="ECO:0000313" key="1">
    <source>
        <dbReference type="EMBL" id="AHY73635.1"/>
    </source>
</evidence>
<dbReference type="AlphaFoldDB" id="A0ABC8A0V8"/>
<accession>A0ABC8A0V8</accession>
<sequence>MLYLRIKDFWMQTNCKSNYQNFKILVSGFAFRQGLDAN</sequence>